<dbReference type="InterPro" id="IPR055189">
    <property type="entry name" value="RM44_endonuclase"/>
</dbReference>
<dbReference type="EMBL" id="JARKIK010000047">
    <property type="protein sequence ID" value="KAK8735490.1"/>
    <property type="molecule type" value="Genomic_DNA"/>
</dbReference>
<evidence type="ECO:0000256" key="5">
    <source>
        <dbReference type="ARBA" id="ARBA00023274"/>
    </source>
</evidence>
<keyword evidence="3" id="KW-0689">Ribosomal protein</keyword>
<organism evidence="10 11">
    <name type="scientific">Cherax quadricarinatus</name>
    <name type="common">Australian red claw crayfish</name>
    <dbReference type="NCBI Taxonomy" id="27406"/>
    <lineage>
        <taxon>Eukaryota</taxon>
        <taxon>Metazoa</taxon>
        <taxon>Ecdysozoa</taxon>
        <taxon>Arthropoda</taxon>
        <taxon>Crustacea</taxon>
        <taxon>Multicrustacea</taxon>
        <taxon>Malacostraca</taxon>
        <taxon>Eumalacostraca</taxon>
        <taxon>Eucarida</taxon>
        <taxon>Decapoda</taxon>
        <taxon>Pleocyemata</taxon>
        <taxon>Astacidea</taxon>
        <taxon>Parastacoidea</taxon>
        <taxon>Parastacidae</taxon>
        <taxon>Cherax</taxon>
    </lineage>
</organism>
<dbReference type="GO" id="GO:1990904">
    <property type="term" value="C:ribonucleoprotein complex"/>
    <property type="evidence" value="ECO:0007669"/>
    <property type="project" value="UniProtKB-KW"/>
</dbReference>
<protein>
    <recommendedName>
        <fullName evidence="7">Large ribosomal subunit protein mL44</fullName>
    </recommendedName>
</protein>
<dbReference type="Gene3D" id="1.10.1520.10">
    <property type="entry name" value="Ribonuclease III domain"/>
    <property type="match status" value="1"/>
</dbReference>
<evidence type="ECO:0000256" key="1">
    <source>
        <dbReference type="ARBA" id="ARBA00004173"/>
    </source>
</evidence>
<keyword evidence="2" id="KW-0809">Transit peptide</keyword>
<evidence type="ECO:0000256" key="2">
    <source>
        <dbReference type="ARBA" id="ARBA00022946"/>
    </source>
</evidence>
<dbReference type="GO" id="GO:0006396">
    <property type="term" value="P:RNA processing"/>
    <property type="evidence" value="ECO:0007669"/>
    <property type="project" value="InterPro"/>
</dbReference>
<dbReference type="InterPro" id="IPR036389">
    <property type="entry name" value="RNase_III_sf"/>
</dbReference>
<dbReference type="GO" id="GO:0003725">
    <property type="term" value="F:double-stranded RNA binding"/>
    <property type="evidence" value="ECO:0007669"/>
    <property type="project" value="InterPro"/>
</dbReference>
<evidence type="ECO:0000256" key="4">
    <source>
        <dbReference type="ARBA" id="ARBA00023128"/>
    </source>
</evidence>
<evidence type="ECO:0000256" key="6">
    <source>
        <dbReference type="ARBA" id="ARBA00024034"/>
    </source>
</evidence>
<proteinExistence type="inferred from homology"/>
<feature type="domain" description="Large ribosomal subunit protein mL44 dsRNA binding" evidence="8">
    <location>
        <begin position="114"/>
        <end position="218"/>
    </location>
</feature>
<dbReference type="SUPFAM" id="SSF54768">
    <property type="entry name" value="dsRNA-binding domain-like"/>
    <property type="match status" value="1"/>
</dbReference>
<dbReference type="Proteomes" id="UP001445076">
    <property type="component" value="Unassembled WGS sequence"/>
</dbReference>
<dbReference type="Pfam" id="PF22935">
    <property type="entry name" value="RM44_endonuclase"/>
    <property type="match status" value="1"/>
</dbReference>
<comment type="subcellular location">
    <subcellularLocation>
        <location evidence="1">Mitochondrion</location>
    </subcellularLocation>
</comment>
<keyword evidence="11" id="KW-1185">Reference proteome</keyword>
<dbReference type="CDD" id="cd19874">
    <property type="entry name" value="DSRM_MRPL44"/>
    <property type="match status" value="1"/>
</dbReference>
<evidence type="ECO:0000313" key="11">
    <source>
        <dbReference type="Proteomes" id="UP001445076"/>
    </source>
</evidence>
<evidence type="ECO:0000259" key="9">
    <source>
        <dbReference type="Pfam" id="PF22935"/>
    </source>
</evidence>
<keyword evidence="5" id="KW-0687">Ribonucleoprotein</keyword>
<name>A0AAW0X761_CHEQU</name>
<comment type="caution">
    <text evidence="10">The sequence shown here is derived from an EMBL/GenBank/DDBJ whole genome shotgun (WGS) entry which is preliminary data.</text>
</comment>
<evidence type="ECO:0000313" key="10">
    <source>
        <dbReference type="EMBL" id="KAK8735490.1"/>
    </source>
</evidence>
<evidence type="ECO:0000256" key="3">
    <source>
        <dbReference type="ARBA" id="ARBA00022980"/>
    </source>
</evidence>
<evidence type="ECO:0000256" key="7">
    <source>
        <dbReference type="ARBA" id="ARBA00035187"/>
    </source>
</evidence>
<gene>
    <name evidence="10" type="ORF">OTU49_005410</name>
</gene>
<dbReference type="GO" id="GO:0004525">
    <property type="term" value="F:ribonuclease III activity"/>
    <property type="evidence" value="ECO:0007669"/>
    <property type="project" value="InterPro"/>
</dbReference>
<accession>A0AAW0X761</accession>
<feature type="domain" description="Large ribosomal subunit protein mL44 endonuclease" evidence="9">
    <location>
        <begin position="1"/>
        <end position="84"/>
    </location>
</feature>
<dbReference type="GO" id="GO:0005739">
    <property type="term" value="C:mitochondrion"/>
    <property type="evidence" value="ECO:0007669"/>
    <property type="project" value="UniProtKB-SubCell"/>
</dbReference>
<evidence type="ECO:0000259" key="8">
    <source>
        <dbReference type="Pfam" id="PF22892"/>
    </source>
</evidence>
<dbReference type="SUPFAM" id="SSF69065">
    <property type="entry name" value="RNase III domain-like"/>
    <property type="match status" value="1"/>
</dbReference>
<sequence length="229" mass="25281">MKSNTELAAVGEKIISDYCAKYLRATLPLLPEEGIRALVEYLSSEKITSEIGFGIGLKDLILCQEYPPSSLTAAKSFQAVVGVLNASAGLGRCQVFVRDFVVTQIVGKDPSEIWQIEQPLELLKDILARSGYAEPESRLMFQSGKNTIQAVYQVGVYSNKTFLGSGYGETIETAVEQAAHDALRRLFHITETSDPLPFGKDADNIVLKDKTNVYINEWIINKTQNIINC</sequence>
<dbReference type="InterPro" id="IPR044444">
    <property type="entry name" value="Ribosomal_mL44_DSRM_metazoa"/>
</dbReference>
<dbReference type="FunFam" id="3.30.160.20:FF:000037">
    <property type="entry name" value="39S ribosomal protein L44, mitochondrial"/>
    <property type="match status" value="1"/>
</dbReference>
<dbReference type="AlphaFoldDB" id="A0AAW0X761"/>
<keyword evidence="4" id="KW-0496">Mitochondrion</keyword>
<comment type="similarity">
    <text evidence="6">Belongs to the ribonuclease III family. Mitochondrion-specific ribosomal protein mL44 subfamily.</text>
</comment>
<dbReference type="Pfam" id="PF22892">
    <property type="entry name" value="DSRM_MRPL44"/>
    <property type="match status" value="1"/>
</dbReference>
<dbReference type="GO" id="GO:0005840">
    <property type="term" value="C:ribosome"/>
    <property type="evidence" value="ECO:0007669"/>
    <property type="project" value="UniProtKB-KW"/>
</dbReference>
<reference evidence="10 11" key="1">
    <citation type="journal article" date="2024" name="BMC Genomics">
        <title>Genome assembly of redclaw crayfish (Cherax quadricarinatus) provides insights into its immune adaptation and hypoxia tolerance.</title>
        <authorList>
            <person name="Liu Z."/>
            <person name="Zheng J."/>
            <person name="Li H."/>
            <person name="Fang K."/>
            <person name="Wang S."/>
            <person name="He J."/>
            <person name="Zhou D."/>
            <person name="Weng S."/>
            <person name="Chi M."/>
            <person name="Gu Z."/>
            <person name="He J."/>
            <person name="Li F."/>
            <person name="Wang M."/>
        </authorList>
    </citation>
    <scope>NUCLEOTIDE SEQUENCE [LARGE SCALE GENOMIC DNA]</scope>
    <source>
        <strain evidence="10">ZL_2023a</strain>
    </source>
</reference>
<dbReference type="Gene3D" id="3.30.160.20">
    <property type="match status" value="1"/>
</dbReference>